<dbReference type="InterPro" id="IPR016166">
    <property type="entry name" value="FAD-bd_PCMH"/>
</dbReference>
<evidence type="ECO:0000256" key="15">
    <source>
        <dbReference type="ARBA" id="ARBA00048914"/>
    </source>
</evidence>
<dbReference type="GO" id="GO:0051301">
    <property type="term" value="P:cell division"/>
    <property type="evidence" value="ECO:0007669"/>
    <property type="project" value="UniProtKB-KW"/>
</dbReference>
<gene>
    <name evidence="16 18" type="primary">murB</name>
    <name evidence="18" type="ORF">COU18_02925</name>
</gene>
<feature type="active site" evidence="16">
    <location>
        <position position="301"/>
    </location>
</feature>
<evidence type="ECO:0000256" key="6">
    <source>
        <dbReference type="ARBA" id="ARBA00022618"/>
    </source>
</evidence>
<dbReference type="InterPro" id="IPR011601">
    <property type="entry name" value="MurB_C"/>
</dbReference>
<protein>
    <recommendedName>
        <fullName evidence="16">UDP-N-acetylenolpyruvoylglucosamine reductase</fullName>
        <ecNumber evidence="16">1.3.1.98</ecNumber>
    </recommendedName>
    <alternativeName>
        <fullName evidence="16">UDP-N-acetylmuramate dehydrogenase</fullName>
    </alternativeName>
</protein>
<dbReference type="GO" id="GO:0008360">
    <property type="term" value="P:regulation of cell shape"/>
    <property type="evidence" value="ECO:0007669"/>
    <property type="project" value="UniProtKB-KW"/>
</dbReference>
<comment type="caution">
    <text evidence="18">The sequence shown here is derived from an EMBL/GenBank/DDBJ whole genome shotgun (WGS) entry which is preliminary data.</text>
</comment>
<dbReference type="Pfam" id="PF01565">
    <property type="entry name" value="FAD_binding_4"/>
    <property type="match status" value="1"/>
</dbReference>
<evidence type="ECO:0000256" key="10">
    <source>
        <dbReference type="ARBA" id="ARBA00022960"/>
    </source>
</evidence>
<sequence>MDVKEQVPLAPLTTFEIGGPAQHFVDVATEEEVHEALLWAQEKNVKFIVLAGGSNVLIPDSGIEGLIIHVVSKQFSFAGNELEADAGCNLLSLIREAGKRGLGGWEKLAGIPGTIGGAVRGNAGAFGPEIKNFVHTVRAINMNTGKTQEFVQAECGFRYRHSFFKEHPKWLVTRVWLHLQKVTPAESVKRAEETIVEREKRHLQNVRAAGSYFMNPTAPAEIVAMFEKEKNVKSRERRVPAGWLIEKAGMKGATVGGAIASIQHPNYIVNQGNATAKDVEELAQKIKIAVMSQFGVDLHEEAAIL</sequence>
<keyword evidence="14 16" id="KW-0961">Cell wall biogenesis/degradation</keyword>
<keyword evidence="6 16" id="KW-0132">Cell division</keyword>
<comment type="similarity">
    <text evidence="16">Belongs to the MurB family.</text>
</comment>
<evidence type="ECO:0000259" key="17">
    <source>
        <dbReference type="PROSITE" id="PS51387"/>
    </source>
</evidence>
<keyword evidence="11 16" id="KW-0573">Peptidoglycan synthesis</keyword>
<dbReference type="Gene3D" id="3.30.43.10">
    <property type="entry name" value="Uridine Diphospho-n-acetylenolpyruvylglucosamine Reductase, domain 2"/>
    <property type="match status" value="1"/>
</dbReference>
<evidence type="ECO:0000256" key="4">
    <source>
        <dbReference type="ARBA" id="ARBA00004752"/>
    </source>
</evidence>
<accession>A0A2H0UB97</accession>
<evidence type="ECO:0000256" key="3">
    <source>
        <dbReference type="ARBA" id="ARBA00004496"/>
    </source>
</evidence>
<comment type="pathway">
    <text evidence="4 16">Cell wall biogenesis; peptidoglycan biosynthesis.</text>
</comment>
<dbReference type="Gene3D" id="3.90.78.10">
    <property type="entry name" value="UDP-N-acetylenolpyruvoylglucosamine reductase, C-terminal domain"/>
    <property type="match status" value="1"/>
</dbReference>
<keyword evidence="10 16" id="KW-0133">Cell shape</keyword>
<evidence type="ECO:0000256" key="11">
    <source>
        <dbReference type="ARBA" id="ARBA00022984"/>
    </source>
</evidence>
<dbReference type="InterPro" id="IPR036635">
    <property type="entry name" value="MurB_C_sf"/>
</dbReference>
<dbReference type="UniPathway" id="UPA00219"/>
<evidence type="ECO:0000256" key="16">
    <source>
        <dbReference type="HAMAP-Rule" id="MF_00037"/>
    </source>
</evidence>
<evidence type="ECO:0000256" key="13">
    <source>
        <dbReference type="ARBA" id="ARBA00023306"/>
    </source>
</evidence>
<dbReference type="SUPFAM" id="SSF56176">
    <property type="entry name" value="FAD-binding/transporter-associated domain-like"/>
    <property type="match status" value="1"/>
</dbReference>
<proteinExistence type="inferred from homology"/>
<keyword evidence="13 16" id="KW-0131">Cell cycle</keyword>
<evidence type="ECO:0000256" key="8">
    <source>
        <dbReference type="ARBA" id="ARBA00022827"/>
    </source>
</evidence>
<dbReference type="PROSITE" id="PS51387">
    <property type="entry name" value="FAD_PCMH"/>
    <property type="match status" value="1"/>
</dbReference>
<name>A0A2H0UB97_9BACT</name>
<comment type="subcellular location">
    <subcellularLocation>
        <location evidence="3 16">Cytoplasm</location>
    </subcellularLocation>
</comment>
<dbReference type="SUPFAM" id="SSF56194">
    <property type="entry name" value="Uridine diphospho-N-Acetylenolpyruvylglucosamine reductase, MurB, C-terminal domain"/>
    <property type="match status" value="1"/>
</dbReference>
<dbReference type="PANTHER" id="PTHR21071:SF4">
    <property type="entry name" value="UDP-N-ACETYLENOLPYRUVOYLGLUCOSAMINE REDUCTASE"/>
    <property type="match status" value="1"/>
</dbReference>
<evidence type="ECO:0000256" key="7">
    <source>
        <dbReference type="ARBA" id="ARBA00022630"/>
    </source>
</evidence>
<dbReference type="GO" id="GO:0071949">
    <property type="term" value="F:FAD binding"/>
    <property type="evidence" value="ECO:0007669"/>
    <property type="project" value="InterPro"/>
</dbReference>
<dbReference type="InterPro" id="IPR016167">
    <property type="entry name" value="FAD-bd_PCMH_sub1"/>
</dbReference>
<dbReference type="InterPro" id="IPR036318">
    <property type="entry name" value="FAD-bd_PCMH-like_sf"/>
</dbReference>
<keyword evidence="12 16" id="KW-0560">Oxidoreductase</keyword>
<evidence type="ECO:0000256" key="2">
    <source>
        <dbReference type="ARBA" id="ARBA00003921"/>
    </source>
</evidence>
<evidence type="ECO:0000256" key="1">
    <source>
        <dbReference type="ARBA" id="ARBA00001974"/>
    </source>
</evidence>
<dbReference type="NCBIfam" id="TIGR00179">
    <property type="entry name" value="murB"/>
    <property type="match status" value="1"/>
</dbReference>
<reference evidence="19" key="1">
    <citation type="submission" date="2017-09" db="EMBL/GenBank/DDBJ databases">
        <title>Depth-based differentiation of microbial function through sediment-hosted aquifers and enrichment of novel symbionts in the deep terrestrial subsurface.</title>
        <authorList>
            <person name="Probst A.J."/>
            <person name="Ladd B."/>
            <person name="Jarett J.K."/>
            <person name="Geller-Mcgrath D.E."/>
            <person name="Sieber C.M.K."/>
            <person name="Emerson J.B."/>
            <person name="Anantharaman K."/>
            <person name="Thomas B.C."/>
            <person name="Malmstrom R."/>
            <person name="Stieglmeier M."/>
            <person name="Klingl A."/>
            <person name="Woyke T."/>
            <person name="Ryan C.M."/>
            <person name="Banfield J.F."/>
        </authorList>
    </citation>
    <scope>NUCLEOTIDE SEQUENCE [LARGE SCALE GENOMIC DNA]</scope>
</reference>
<dbReference type="Proteomes" id="UP000231192">
    <property type="component" value="Unassembled WGS sequence"/>
</dbReference>
<dbReference type="GO" id="GO:0008762">
    <property type="term" value="F:UDP-N-acetylmuramate dehydrogenase activity"/>
    <property type="evidence" value="ECO:0007669"/>
    <property type="project" value="UniProtKB-UniRule"/>
</dbReference>
<evidence type="ECO:0000256" key="12">
    <source>
        <dbReference type="ARBA" id="ARBA00023002"/>
    </source>
</evidence>
<evidence type="ECO:0000256" key="5">
    <source>
        <dbReference type="ARBA" id="ARBA00022490"/>
    </source>
</evidence>
<comment type="catalytic activity">
    <reaction evidence="15 16">
        <text>UDP-N-acetyl-alpha-D-muramate + NADP(+) = UDP-N-acetyl-3-O-(1-carboxyvinyl)-alpha-D-glucosamine + NADPH + H(+)</text>
        <dbReference type="Rhea" id="RHEA:12248"/>
        <dbReference type="ChEBI" id="CHEBI:15378"/>
        <dbReference type="ChEBI" id="CHEBI:57783"/>
        <dbReference type="ChEBI" id="CHEBI:58349"/>
        <dbReference type="ChEBI" id="CHEBI:68483"/>
        <dbReference type="ChEBI" id="CHEBI:70757"/>
        <dbReference type="EC" id="1.3.1.98"/>
    </reaction>
</comment>
<dbReference type="InterPro" id="IPR006094">
    <property type="entry name" value="Oxid_FAD_bind_N"/>
</dbReference>
<dbReference type="HAMAP" id="MF_00037">
    <property type="entry name" value="MurB"/>
    <property type="match status" value="1"/>
</dbReference>
<dbReference type="GO" id="GO:0071555">
    <property type="term" value="P:cell wall organization"/>
    <property type="evidence" value="ECO:0007669"/>
    <property type="project" value="UniProtKB-KW"/>
</dbReference>
<organism evidence="18 19">
    <name type="scientific">Candidatus Kaiserbacteria bacterium CG10_big_fil_rev_8_21_14_0_10_51_14</name>
    <dbReference type="NCBI Taxonomy" id="1974610"/>
    <lineage>
        <taxon>Bacteria</taxon>
        <taxon>Candidatus Kaiseribacteriota</taxon>
    </lineage>
</organism>
<dbReference type="InterPro" id="IPR016169">
    <property type="entry name" value="FAD-bd_PCMH_sub2"/>
</dbReference>
<dbReference type="AlphaFoldDB" id="A0A2H0UB97"/>
<dbReference type="Pfam" id="PF02873">
    <property type="entry name" value="MurB_C"/>
    <property type="match status" value="1"/>
</dbReference>
<dbReference type="EMBL" id="PFBK01000008">
    <property type="protein sequence ID" value="PIR83610.1"/>
    <property type="molecule type" value="Genomic_DNA"/>
</dbReference>
<evidence type="ECO:0000256" key="9">
    <source>
        <dbReference type="ARBA" id="ARBA00022857"/>
    </source>
</evidence>
<keyword evidence="8 16" id="KW-0274">FAD</keyword>
<evidence type="ECO:0000313" key="18">
    <source>
        <dbReference type="EMBL" id="PIR83610.1"/>
    </source>
</evidence>
<comment type="cofactor">
    <cofactor evidence="1 16">
        <name>FAD</name>
        <dbReference type="ChEBI" id="CHEBI:57692"/>
    </cofactor>
</comment>
<comment type="function">
    <text evidence="2 16">Cell wall formation.</text>
</comment>
<keyword evidence="9 16" id="KW-0521">NADP</keyword>
<feature type="active site" evidence="16">
    <location>
        <position position="160"/>
    </location>
</feature>
<keyword evidence="7 16" id="KW-0285">Flavoprotein</keyword>
<dbReference type="EC" id="1.3.1.98" evidence="16"/>
<evidence type="ECO:0000256" key="14">
    <source>
        <dbReference type="ARBA" id="ARBA00023316"/>
    </source>
</evidence>
<keyword evidence="5 16" id="KW-0963">Cytoplasm</keyword>
<dbReference type="GO" id="GO:0009252">
    <property type="term" value="P:peptidoglycan biosynthetic process"/>
    <property type="evidence" value="ECO:0007669"/>
    <property type="project" value="UniProtKB-UniRule"/>
</dbReference>
<dbReference type="GO" id="GO:0005829">
    <property type="term" value="C:cytosol"/>
    <property type="evidence" value="ECO:0007669"/>
    <property type="project" value="TreeGrafter"/>
</dbReference>
<feature type="domain" description="FAD-binding PCMH-type" evidence="17">
    <location>
        <begin position="17"/>
        <end position="182"/>
    </location>
</feature>
<dbReference type="Gene3D" id="3.30.465.10">
    <property type="match status" value="1"/>
</dbReference>
<dbReference type="InterPro" id="IPR003170">
    <property type="entry name" value="MurB"/>
</dbReference>
<feature type="active site" description="Proton donor" evidence="16">
    <location>
        <position position="211"/>
    </location>
</feature>
<dbReference type="PANTHER" id="PTHR21071">
    <property type="entry name" value="UDP-N-ACETYLENOLPYRUVOYLGLUCOSAMINE REDUCTASE"/>
    <property type="match status" value="1"/>
</dbReference>
<evidence type="ECO:0000313" key="19">
    <source>
        <dbReference type="Proteomes" id="UP000231192"/>
    </source>
</evidence>